<dbReference type="SUPFAM" id="SSF52540">
    <property type="entry name" value="P-loop containing nucleoside triphosphate hydrolases"/>
    <property type="match status" value="1"/>
</dbReference>
<dbReference type="PANTHER" id="PTHR42939">
    <property type="entry name" value="ABC TRANSPORTER ATP-BINDING PROTEIN ALBC-RELATED"/>
    <property type="match status" value="1"/>
</dbReference>
<evidence type="ECO:0000313" key="6">
    <source>
        <dbReference type="Proteomes" id="UP000199138"/>
    </source>
</evidence>
<dbReference type="OrthoDB" id="9801987at2"/>
<keyword evidence="6" id="KW-1185">Reference proteome</keyword>
<protein>
    <submittedName>
        <fullName evidence="5">ABC-2 type transport system ATP-binding protein/bacitracin transport system ATP-binding protein</fullName>
    </submittedName>
</protein>
<evidence type="ECO:0000313" key="5">
    <source>
        <dbReference type="EMBL" id="SFU50655.1"/>
    </source>
</evidence>
<dbReference type="STRING" id="1224947.SAMN05216480_105172"/>
<dbReference type="Gene3D" id="3.40.50.300">
    <property type="entry name" value="P-loop containing nucleotide triphosphate hydrolases"/>
    <property type="match status" value="1"/>
</dbReference>
<dbReference type="InterPro" id="IPR003593">
    <property type="entry name" value="AAA+_ATPase"/>
</dbReference>
<dbReference type="Proteomes" id="UP000199138">
    <property type="component" value="Unassembled WGS sequence"/>
</dbReference>
<dbReference type="InterPro" id="IPR003439">
    <property type="entry name" value="ABC_transporter-like_ATP-bd"/>
</dbReference>
<dbReference type="GO" id="GO:0005524">
    <property type="term" value="F:ATP binding"/>
    <property type="evidence" value="ECO:0007669"/>
    <property type="project" value="UniProtKB-KW"/>
</dbReference>
<dbReference type="EMBL" id="FPBK01000005">
    <property type="protein sequence ID" value="SFU50655.1"/>
    <property type="molecule type" value="Genomic_DNA"/>
</dbReference>
<dbReference type="AlphaFoldDB" id="A0A1I7GQD2"/>
<gene>
    <name evidence="5" type="ORF">SAMN05216480_105172</name>
</gene>
<feature type="domain" description="ABC transporter" evidence="4">
    <location>
        <begin position="2"/>
        <end position="222"/>
    </location>
</feature>
<evidence type="ECO:0000256" key="1">
    <source>
        <dbReference type="ARBA" id="ARBA00022448"/>
    </source>
</evidence>
<name>A0A1I7GQD2_9FLAO</name>
<dbReference type="RefSeq" id="WP_093024833.1">
    <property type="nucleotide sequence ID" value="NZ_FPBK01000005.1"/>
</dbReference>
<dbReference type="Pfam" id="PF00005">
    <property type="entry name" value="ABC_tran"/>
    <property type="match status" value="1"/>
</dbReference>
<accession>A0A1I7GQD2</accession>
<dbReference type="PANTHER" id="PTHR42939:SF1">
    <property type="entry name" value="ABC TRANSPORTER ATP-BINDING PROTEIN ALBC-RELATED"/>
    <property type="match status" value="1"/>
</dbReference>
<proteinExistence type="predicted"/>
<evidence type="ECO:0000259" key="4">
    <source>
        <dbReference type="PROSITE" id="PS50893"/>
    </source>
</evidence>
<keyword evidence="1" id="KW-0813">Transport</keyword>
<organism evidence="5 6">
    <name type="scientific">Pustulibacterium marinum</name>
    <dbReference type="NCBI Taxonomy" id="1224947"/>
    <lineage>
        <taxon>Bacteria</taxon>
        <taxon>Pseudomonadati</taxon>
        <taxon>Bacteroidota</taxon>
        <taxon>Flavobacteriia</taxon>
        <taxon>Flavobacteriales</taxon>
        <taxon>Flavobacteriaceae</taxon>
        <taxon>Pustulibacterium</taxon>
    </lineage>
</organism>
<sequence>MLKASNLSKIYNGNTALNNTSIYLKSGTVSGLLGKNGAGKTTLFKIICRLVKPDSGTIHIESNKKKAIGAIIEKPGLYTYLNAFENLRLFGKIQNLQLNDKQLEKALLEVGLPINRKDPVKNFSMGMKQRLGIAIALLNDPDVLILDEPFSGLDPIGVSAMIKLIKKLAHKGIAIFISSHLMTELQKCCDYLYVIDQGKIIEEGATGELMNKLTSSYTISGSDISKALWLHDITTRVHHKNSITVQCTSEEISTILKKLLNEGYSISACVPNASLQQFLETPRS</sequence>
<reference evidence="5 6" key="1">
    <citation type="submission" date="2016-10" db="EMBL/GenBank/DDBJ databases">
        <authorList>
            <person name="de Groot N.N."/>
        </authorList>
    </citation>
    <scope>NUCLEOTIDE SEQUENCE [LARGE SCALE GENOMIC DNA]</scope>
    <source>
        <strain evidence="5 6">CGMCC 1.12333</strain>
    </source>
</reference>
<dbReference type="GO" id="GO:0016887">
    <property type="term" value="F:ATP hydrolysis activity"/>
    <property type="evidence" value="ECO:0007669"/>
    <property type="project" value="InterPro"/>
</dbReference>
<keyword evidence="3 5" id="KW-0067">ATP-binding</keyword>
<dbReference type="InterPro" id="IPR027417">
    <property type="entry name" value="P-loop_NTPase"/>
</dbReference>
<dbReference type="PROSITE" id="PS50893">
    <property type="entry name" value="ABC_TRANSPORTER_2"/>
    <property type="match status" value="1"/>
</dbReference>
<evidence type="ECO:0000256" key="2">
    <source>
        <dbReference type="ARBA" id="ARBA00022741"/>
    </source>
</evidence>
<evidence type="ECO:0000256" key="3">
    <source>
        <dbReference type="ARBA" id="ARBA00022840"/>
    </source>
</evidence>
<dbReference type="InterPro" id="IPR051782">
    <property type="entry name" value="ABC_Transporter_VariousFunc"/>
</dbReference>
<dbReference type="SMART" id="SM00382">
    <property type="entry name" value="AAA"/>
    <property type="match status" value="1"/>
</dbReference>
<keyword evidence="2" id="KW-0547">Nucleotide-binding</keyword>